<dbReference type="AlphaFoldDB" id="A0A654LVZ3"/>
<accession>A0A654LVZ3</accession>
<proteinExistence type="predicted"/>
<name>A0A654LVZ3_9ARCH</name>
<dbReference type="KEGG" id="taa:NMY3_01170"/>
<evidence type="ECO:0000313" key="1">
    <source>
        <dbReference type="EMBL" id="ALI35375.1"/>
    </source>
</evidence>
<sequence length="53" mass="6170">MARKELSLISHSISNISLFFQNDKLSYSFIKQMGINGLGDDNRYLDYILTRLE</sequence>
<reference evidence="2" key="1">
    <citation type="submission" date="2015-10" db="EMBL/GenBank/DDBJ databases">
        <title>Niche specialization of a soil ammonia-oxidizing archaeon, Candidatus Nitrosocosmicus oleophilus.</title>
        <authorList>
            <person name="Jung M.-Y."/>
            <person name="Rhee S.-K."/>
        </authorList>
    </citation>
    <scope>NUCLEOTIDE SEQUENCE [LARGE SCALE GENOMIC DNA]</scope>
    <source>
        <strain evidence="2">MY3</strain>
    </source>
</reference>
<dbReference type="Proteomes" id="UP000058925">
    <property type="component" value="Chromosome"/>
</dbReference>
<evidence type="ECO:0000313" key="2">
    <source>
        <dbReference type="Proteomes" id="UP000058925"/>
    </source>
</evidence>
<organism evidence="1 2">
    <name type="scientific">Candidatus Nitrosocosmicus oleophilus</name>
    <dbReference type="NCBI Taxonomy" id="1353260"/>
    <lineage>
        <taxon>Archaea</taxon>
        <taxon>Nitrososphaerota</taxon>
        <taxon>Nitrososphaeria</taxon>
        <taxon>Nitrososphaerales</taxon>
        <taxon>Nitrososphaeraceae</taxon>
        <taxon>Candidatus Nitrosocosmicus</taxon>
    </lineage>
</organism>
<protein>
    <submittedName>
        <fullName evidence="1">Uncharacterized protein</fullName>
    </submittedName>
</protein>
<dbReference type="EMBL" id="CP012850">
    <property type="protein sequence ID" value="ALI35375.1"/>
    <property type="molecule type" value="Genomic_DNA"/>
</dbReference>
<keyword evidence="2" id="KW-1185">Reference proteome</keyword>
<gene>
    <name evidence="1" type="ORF">NMY3_01170</name>
</gene>